<feature type="transmembrane region" description="Helical" evidence="2">
    <location>
        <begin position="385"/>
        <end position="408"/>
    </location>
</feature>
<feature type="transmembrane region" description="Helical" evidence="2">
    <location>
        <begin position="332"/>
        <end position="352"/>
    </location>
</feature>
<feature type="transmembrane region" description="Helical" evidence="2">
    <location>
        <begin position="894"/>
        <end position="914"/>
    </location>
</feature>
<keyword evidence="2" id="KW-1133">Transmembrane helix</keyword>
<proteinExistence type="predicted"/>
<dbReference type="SUPFAM" id="SSF82714">
    <property type="entry name" value="Multidrug efflux transporter AcrB TolC docking domain, DN and DC subdomains"/>
    <property type="match status" value="2"/>
</dbReference>
<feature type="compositionally biased region" description="Acidic residues" evidence="1">
    <location>
        <begin position="796"/>
        <end position="812"/>
    </location>
</feature>
<dbReference type="Pfam" id="PF00873">
    <property type="entry name" value="ACR_tran"/>
    <property type="match status" value="1"/>
</dbReference>
<accession>A0ABT3MUN7</accession>
<feature type="transmembrane region" description="Helical" evidence="2">
    <location>
        <begin position="971"/>
        <end position="990"/>
    </location>
</feature>
<dbReference type="Gene3D" id="3.30.70.1320">
    <property type="entry name" value="Multidrug efflux transporter AcrB pore domain like"/>
    <property type="match status" value="1"/>
</dbReference>
<dbReference type="EMBL" id="JAPFCC010000001">
    <property type="protein sequence ID" value="MCW7553092.1"/>
    <property type="molecule type" value="Genomic_DNA"/>
</dbReference>
<dbReference type="PANTHER" id="PTHR32063">
    <property type="match status" value="1"/>
</dbReference>
<gene>
    <name evidence="3" type="ORF">NX722_10690</name>
</gene>
<feature type="transmembrane region" description="Helical" evidence="2">
    <location>
        <begin position="868"/>
        <end position="887"/>
    </location>
</feature>
<dbReference type="Gene3D" id="3.30.2090.10">
    <property type="entry name" value="Multidrug efflux transporter AcrB TolC docking domain, DN and DC subdomains"/>
    <property type="match status" value="2"/>
</dbReference>
<keyword evidence="2" id="KW-0812">Transmembrane</keyword>
<feature type="region of interest" description="Disordered" evidence="1">
    <location>
        <begin position="784"/>
        <end position="820"/>
    </location>
</feature>
<evidence type="ECO:0000256" key="1">
    <source>
        <dbReference type="SAM" id="MobiDB-lite"/>
    </source>
</evidence>
<dbReference type="SUPFAM" id="SSF82866">
    <property type="entry name" value="Multidrug efflux transporter AcrB transmembrane domain"/>
    <property type="match status" value="2"/>
</dbReference>
<feature type="transmembrane region" description="Helical" evidence="2">
    <location>
        <begin position="456"/>
        <end position="480"/>
    </location>
</feature>
<feature type="transmembrane region" description="Helical" evidence="2">
    <location>
        <begin position="1002"/>
        <end position="1025"/>
    </location>
</feature>
<dbReference type="Gene3D" id="3.30.70.1430">
    <property type="entry name" value="Multidrug efflux transporter AcrB pore domain"/>
    <property type="match status" value="2"/>
</dbReference>
<evidence type="ECO:0000256" key="2">
    <source>
        <dbReference type="SAM" id="Phobius"/>
    </source>
</evidence>
<feature type="transmembrane region" description="Helical" evidence="2">
    <location>
        <begin position="359"/>
        <end position="379"/>
    </location>
</feature>
<dbReference type="Proteomes" id="UP001209854">
    <property type="component" value="Unassembled WGS sequence"/>
</dbReference>
<feature type="transmembrane region" description="Helical" evidence="2">
    <location>
        <begin position="429"/>
        <end position="450"/>
    </location>
</feature>
<sequence length="1044" mass="114485">MKAFLRFFVEQRFFASMVLAMTCVMGIIALFNITLQELPAAKQGETVIITEYPGVSAEEIELEITNRIEKELKTVKGISWYQSISVDGLSEIEILIRDGEDIDLVNQDIRAAVDRVTDLPADLKNAPLVEAENTATFEFFIFSISGDMPYAELREAARQLEKKLRALDGIGKVDTAGYRLREFIVNLDPDRMNSYGINPQTVVDAIARRNQSSSGGIVESWLAEKNLLTLTQVQSAEELEQSIITMLPGGSPLRLKDIAEVRDGFERPSEAFVANGEKGIGFTLFKTESGDILKTVDAVKALLRHESERTGGKLKFSNSLDLSEEISDRFRVVRNNGLIGTILVLAVLLITIQRRLAPWITTSLPVCVFGTVSMLLLFGYSLDSISMSAILLVIGIIVDDSIVVAESIDQKYHQGLPPVEAAVEGYSEVFRPVVTSLLTTLLVFVPMLFMGGDFGATYAILPITIMMALLVSMIDVTLLLPAHLAHAMSGTESHQQKQQNQWFLIIKNRYQQMLGKVLAARYAVVPVVLIAGMCVLYLSLGQLKLDFFPTSAARLLELSIEVQDGTSLDKVTRIQQPLLKLLEETPEVQRYHIRQTTPESTGLIILTPVESRSQSADEVAGMLEDAALTIPGVTDADIKVDAGGPPPPDPLEFRIFGSNDASRLQMARDLKQWLAQQPGVVELEVSDDNRRPQAQILPDYQWLARLGLSVEDINRTLNLAYEGAEASTSWVGDDEVSIKVWLDSKWRNADYLPNLDIPSENGETVPLRRVARVETVMTPRELSHWNGDRSSLVAGDIEDGTNGDDDDDDVESGSEATTSLEDSDVIPNAVDISEKAIAHFNQLADRYPGVRLEAGGEAEMTNAALRGLTSAMLMAMVGIWMIIALLFGSLFQPLLVILIIPFAVVSAATALLLHGQPMSFFAAVGILGLCGVVVNNALVMVDRMNRQSKQATPELMIHSIIEAAGSRLRPILLTSVTTVAGLLPLAYGLGGSDVYMGPMALTLGYGILLTVPVILFLLPCCYLIGQDITIHRLYHRPIGRCFTQ</sequence>
<dbReference type="InterPro" id="IPR001036">
    <property type="entry name" value="Acrflvin-R"/>
</dbReference>
<dbReference type="RefSeq" id="WP_262567959.1">
    <property type="nucleotide sequence ID" value="NZ_JAPFCC010000001.1"/>
</dbReference>
<feature type="transmembrane region" description="Helical" evidence="2">
    <location>
        <begin position="12"/>
        <end position="33"/>
    </location>
</feature>
<dbReference type="Gene3D" id="3.30.70.1440">
    <property type="entry name" value="Multidrug efflux transporter AcrB pore domain"/>
    <property type="match status" value="1"/>
</dbReference>
<evidence type="ECO:0000313" key="4">
    <source>
        <dbReference type="Proteomes" id="UP001209854"/>
    </source>
</evidence>
<name>A0ABT3MUN7_9GAMM</name>
<feature type="transmembrane region" description="Helical" evidence="2">
    <location>
        <begin position="920"/>
        <end position="941"/>
    </location>
</feature>
<reference evidence="3 4" key="1">
    <citation type="submission" date="2022-10" db="EMBL/GenBank/DDBJ databases">
        <title>High-quality genome sequences of two octocoral-associated bacteria, Endozoicomonas euniceicola EF212 and Endozoicomonas gorgoniicola PS125.</title>
        <authorList>
            <person name="Chiou Y.-J."/>
            <person name="Chen Y.-H."/>
        </authorList>
    </citation>
    <scope>NUCLEOTIDE SEQUENCE [LARGE SCALE GENOMIC DNA]</scope>
    <source>
        <strain evidence="3 4">PS125</strain>
    </source>
</reference>
<dbReference type="SUPFAM" id="SSF82693">
    <property type="entry name" value="Multidrug efflux transporter AcrB pore domain, PN1, PN2, PC1 and PC2 subdomains"/>
    <property type="match status" value="2"/>
</dbReference>
<comment type="caution">
    <text evidence="3">The sequence shown here is derived from an EMBL/GenBank/DDBJ whole genome shotgun (WGS) entry which is preliminary data.</text>
</comment>
<evidence type="ECO:0000313" key="3">
    <source>
        <dbReference type="EMBL" id="MCW7553092.1"/>
    </source>
</evidence>
<organism evidence="3 4">
    <name type="scientific">Endozoicomonas gorgoniicola</name>
    <dbReference type="NCBI Taxonomy" id="1234144"/>
    <lineage>
        <taxon>Bacteria</taxon>
        <taxon>Pseudomonadati</taxon>
        <taxon>Pseudomonadota</taxon>
        <taxon>Gammaproteobacteria</taxon>
        <taxon>Oceanospirillales</taxon>
        <taxon>Endozoicomonadaceae</taxon>
        <taxon>Endozoicomonas</taxon>
    </lineage>
</organism>
<dbReference type="PRINTS" id="PR00702">
    <property type="entry name" value="ACRIFLAVINRP"/>
</dbReference>
<dbReference type="Gene3D" id="1.20.1640.10">
    <property type="entry name" value="Multidrug efflux transporter AcrB transmembrane domain"/>
    <property type="match status" value="2"/>
</dbReference>
<keyword evidence="4" id="KW-1185">Reference proteome</keyword>
<keyword evidence="2" id="KW-0472">Membrane</keyword>
<feature type="transmembrane region" description="Helical" evidence="2">
    <location>
        <begin position="519"/>
        <end position="540"/>
    </location>
</feature>
<protein>
    <submittedName>
        <fullName evidence="3">Efflux RND transporter permease subunit</fullName>
    </submittedName>
</protein>
<dbReference type="PANTHER" id="PTHR32063:SF33">
    <property type="entry name" value="RND SUPERFAMILY EFFLUX PUMP PERMEASE COMPONENT"/>
    <property type="match status" value="1"/>
</dbReference>
<dbReference type="InterPro" id="IPR027463">
    <property type="entry name" value="AcrB_DN_DC_subdom"/>
</dbReference>